<reference evidence="3" key="1">
    <citation type="submission" date="2019-08" db="EMBL/GenBank/DDBJ databases">
        <title>Limnoglobus roseus gen. nov., sp. nov., a novel freshwater planctomycete with a giant genome from the family Gemmataceae.</title>
        <authorList>
            <person name="Kulichevskaya I.S."/>
            <person name="Naumoff D.G."/>
            <person name="Miroshnikov K."/>
            <person name="Ivanova A."/>
            <person name="Philippov D.A."/>
            <person name="Hakobyan A."/>
            <person name="Rijpstra I.C."/>
            <person name="Sinninghe Damste J.S."/>
            <person name="Liesack W."/>
            <person name="Dedysh S.N."/>
        </authorList>
    </citation>
    <scope>NUCLEOTIDE SEQUENCE [LARGE SCALE GENOMIC DNA]</scope>
    <source>
        <strain evidence="3">PX52</strain>
    </source>
</reference>
<organism evidence="2 3">
    <name type="scientific">Limnoglobus roseus</name>
    <dbReference type="NCBI Taxonomy" id="2598579"/>
    <lineage>
        <taxon>Bacteria</taxon>
        <taxon>Pseudomonadati</taxon>
        <taxon>Planctomycetota</taxon>
        <taxon>Planctomycetia</taxon>
        <taxon>Gemmatales</taxon>
        <taxon>Gemmataceae</taxon>
        <taxon>Limnoglobus</taxon>
    </lineage>
</organism>
<sequence length="313" mass="33989">MAGDWIKWTKGLASRREVAVLSAALGRDRHEIAGRLMVLWEWCDDNATDADADTADNVSLCVGDKACAFLDAITGLPGLAEAMAAPGVGWLVIEAAGRVVFPQFARHNGTSAKTRASDATKKRRQRRCPESVPNLSPKCPGANGTKSGLEKRREESNTSVPSELTADAAGVSLPPPSIVSPPPTPPTTTKPKKEPTGIDADLRRAFCGRWERRYGESYPFDYGKETLLLQQILKLVKGDTVKLGVILGRFFADDDPFYAAESRHCVAKLRQNFARWSVEGPPPDARRGGFQSRADAQDERLASYMMDAFGGAI</sequence>
<gene>
    <name evidence="2" type="ORF">PX52LOC_00901</name>
</gene>
<name>A0A5C1AAG4_9BACT</name>
<feature type="region of interest" description="Disordered" evidence="1">
    <location>
        <begin position="109"/>
        <end position="196"/>
    </location>
</feature>
<feature type="compositionally biased region" description="Pro residues" evidence="1">
    <location>
        <begin position="173"/>
        <end position="188"/>
    </location>
</feature>
<dbReference type="KEGG" id="lrs:PX52LOC_00901"/>
<keyword evidence="3" id="KW-1185">Reference proteome</keyword>
<dbReference type="AlphaFoldDB" id="A0A5C1AAG4"/>
<protein>
    <submittedName>
        <fullName evidence="2">Uncharacterized protein</fullName>
    </submittedName>
</protein>
<accession>A0A5C1AAG4</accession>
<dbReference type="Proteomes" id="UP000324974">
    <property type="component" value="Chromosome"/>
</dbReference>
<proteinExistence type="predicted"/>
<dbReference type="RefSeq" id="WP_149108961.1">
    <property type="nucleotide sequence ID" value="NZ_CP042425.1"/>
</dbReference>
<evidence type="ECO:0000256" key="1">
    <source>
        <dbReference type="SAM" id="MobiDB-lite"/>
    </source>
</evidence>
<evidence type="ECO:0000313" key="2">
    <source>
        <dbReference type="EMBL" id="QEL14038.1"/>
    </source>
</evidence>
<dbReference type="OrthoDB" id="6630498at2"/>
<dbReference type="EMBL" id="CP042425">
    <property type="protein sequence ID" value="QEL14038.1"/>
    <property type="molecule type" value="Genomic_DNA"/>
</dbReference>
<evidence type="ECO:0000313" key="3">
    <source>
        <dbReference type="Proteomes" id="UP000324974"/>
    </source>
</evidence>